<gene>
    <name evidence="1" type="ORF">XE07_1310</name>
</gene>
<dbReference type="EMBL" id="LGHB01000018">
    <property type="protein sequence ID" value="KUK96198.1"/>
    <property type="molecule type" value="Genomic_DNA"/>
</dbReference>
<name>A0A101IJD5_9EURY</name>
<organism evidence="1 2">
    <name type="scientific">Methanothrix harundinacea</name>
    <dbReference type="NCBI Taxonomy" id="301375"/>
    <lineage>
        <taxon>Archaea</taxon>
        <taxon>Methanobacteriati</taxon>
        <taxon>Methanobacteriota</taxon>
        <taxon>Stenosarchaea group</taxon>
        <taxon>Methanomicrobia</taxon>
        <taxon>Methanotrichales</taxon>
        <taxon>Methanotrichaceae</taxon>
        <taxon>Methanothrix</taxon>
    </lineage>
</organism>
<sequence>KYRIIRVHDLFRYTVVHVSHKPSFLTGETLELEFCRLGAFRLQLFPKVSILGSGIFNLLRVVKRVIGTDCNIHDTSIDPNHLELSYGFGVVVFERHVRTSL</sequence>
<dbReference type="Proteomes" id="UP000053961">
    <property type="component" value="Unassembled WGS sequence"/>
</dbReference>
<protein>
    <submittedName>
        <fullName evidence="1">Uncharacterized protein</fullName>
    </submittedName>
</protein>
<reference evidence="2" key="1">
    <citation type="journal article" date="2015" name="MBio">
        <title>Genome-Resolved Metagenomic Analysis Reveals Roles for Candidate Phyla and Other Microbial Community Members in Biogeochemical Transformations in Oil Reservoirs.</title>
        <authorList>
            <person name="Hu P."/>
            <person name="Tom L."/>
            <person name="Singh A."/>
            <person name="Thomas B.C."/>
            <person name="Baker B.J."/>
            <person name="Piceno Y.M."/>
            <person name="Andersen G.L."/>
            <person name="Banfield J.F."/>
        </authorList>
    </citation>
    <scope>NUCLEOTIDE SEQUENCE [LARGE SCALE GENOMIC DNA]</scope>
</reference>
<accession>A0A101IJD5</accession>
<feature type="non-terminal residue" evidence="1">
    <location>
        <position position="1"/>
    </location>
</feature>
<proteinExistence type="predicted"/>
<comment type="caution">
    <text evidence="1">The sequence shown here is derived from an EMBL/GenBank/DDBJ whole genome shotgun (WGS) entry which is preliminary data.</text>
</comment>
<dbReference type="AlphaFoldDB" id="A0A101IJD5"/>
<evidence type="ECO:0000313" key="1">
    <source>
        <dbReference type="EMBL" id="KUK96198.1"/>
    </source>
</evidence>
<evidence type="ECO:0000313" key="2">
    <source>
        <dbReference type="Proteomes" id="UP000053961"/>
    </source>
</evidence>